<dbReference type="InterPro" id="IPR039241">
    <property type="entry name" value="Rrp9-like"/>
</dbReference>
<organism evidence="7 8">
    <name type="scientific">Geodia barretti</name>
    <name type="common">Barrett's horny sponge</name>
    <dbReference type="NCBI Taxonomy" id="519541"/>
    <lineage>
        <taxon>Eukaryota</taxon>
        <taxon>Metazoa</taxon>
        <taxon>Porifera</taxon>
        <taxon>Demospongiae</taxon>
        <taxon>Heteroscleromorpha</taxon>
        <taxon>Tetractinellida</taxon>
        <taxon>Astrophorina</taxon>
        <taxon>Geodiidae</taxon>
        <taxon>Geodia</taxon>
    </lineage>
</organism>
<dbReference type="InterPro" id="IPR019775">
    <property type="entry name" value="WD40_repeat_CS"/>
</dbReference>
<name>A0AA35SI15_GEOBA</name>
<dbReference type="Proteomes" id="UP001174909">
    <property type="component" value="Unassembled WGS sequence"/>
</dbReference>
<dbReference type="PROSITE" id="PS50294">
    <property type="entry name" value="WD_REPEATS_REGION"/>
    <property type="match status" value="5"/>
</dbReference>
<evidence type="ECO:0000313" key="7">
    <source>
        <dbReference type="EMBL" id="CAI8029523.1"/>
    </source>
</evidence>
<dbReference type="EMBL" id="CASHTH010002414">
    <property type="protein sequence ID" value="CAI8029523.1"/>
    <property type="molecule type" value="Genomic_DNA"/>
</dbReference>
<dbReference type="InterPro" id="IPR020472">
    <property type="entry name" value="WD40_PAC1"/>
</dbReference>
<keyword evidence="4" id="KW-0539">Nucleus</keyword>
<feature type="repeat" description="WD" evidence="5">
    <location>
        <begin position="227"/>
        <end position="268"/>
    </location>
</feature>
<dbReference type="PANTHER" id="PTHR19865:SF0">
    <property type="entry name" value="U3 SMALL NUCLEOLAR RNA-INTERACTING PROTEIN 2"/>
    <property type="match status" value="1"/>
</dbReference>
<feature type="repeat" description="WD" evidence="5">
    <location>
        <begin position="352"/>
        <end position="392"/>
    </location>
</feature>
<dbReference type="SUPFAM" id="SSF50978">
    <property type="entry name" value="WD40 repeat-like"/>
    <property type="match status" value="1"/>
</dbReference>
<dbReference type="PROSITE" id="PS00678">
    <property type="entry name" value="WD_REPEATS_1"/>
    <property type="match status" value="1"/>
</dbReference>
<dbReference type="GO" id="GO:0032040">
    <property type="term" value="C:small-subunit processome"/>
    <property type="evidence" value="ECO:0007669"/>
    <property type="project" value="TreeGrafter"/>
</dbReference>
<evidence type="ECO:0000256" key="2">
    <source>
        <dbReference type="ARBA" id="ARBA00022574"/>
    </source>
</evidence>
<feature type="repeat" description="WD" evidence="5">
    <location>
        <begin position="161"/>
        <end position="202"/>
    </location>
</feature>
<dbReference type="InterPro" id="IPR036322">
    <property type="entry name" value="WD40_repeat_dom_sf"/>
</dbReference>
<feature type="repeat" description="WD" evidence="5">
    <location>
        <begin position="269"/>
        <end position="310"/>
    </location>
</feature>
<dbReference type="GO" id="GO:0034511">
    <property type="term" value="F:U3 snoRNA binding"/>
    <property type="evidence" value="ECO:0007669"/>
    <property type="project" value="InterPro"/>
</dbReference>
<keyword evidence="2 5" id="KW-0853">WD repeat</keyword>
<comment type="caution">
    <text evidence="7">The sequence shown here is derived from an EMBL/GenBank/DDBJ whole genome shotgun (WGS) entry which is preliminary data.</text>
</comment>
<dbReference type="InterPro" id="IPR015943">
    <property type="entry name" value="WD40/YVTN_repeat-like_dom_sf"/>
</dbReference>
<accession>A0AA35SI15</accession>
<dbReference type="PRINTS" id="PR00320">
    <property type="entry name" value="GPROTEINBRPT"/>
</dbReference>
<dbReference type="PROSITE" id="PS50082">
    <property type="entry name" value="WD_REPEATS_2"/>
    <property type="match status" value="5"/>
</dbReference>
<keyword evidence="8" id="KW-1185">Reference proteome</keyword>
<evidence type="ECO:0000256" key="3">
    <source>
        <dbReference type="ARBA" id="ARBA00022737"/>
    </source>
</evidence>
<gene>
    <name evidence="7" type="ORF">GBAR_LOCUS16768</name>
</gene>
<evidence type="ECO:0000256" key="5">
    <source>
        <dbReference type="PROSITE-ProRule" id="PRU00221"/>
    </source>
</evidence>
<dbReference type="SMART" id="SM00320">
    <property type="entry name" value="WD40"/>
    <property type="match status" value="7"/>
</dbReference>
<feature type="region of interest" description="Disordered" evidence="6">
    <location>
        <begin position="1"/>
        <end position="50"/>
    </location>
</feature>
<dbReference type="FunFam" id="2.130.10.10:FF:000509">
    <property type="entry name" value="U3 small nucleolar RNA-interacting protein"/>
    <property type="match status" value="1"/>
</dbReference>
<feature type="repeat" description="WD" evidence="5">
    <location>
        <begin position="311"/>
        <end position="352"/>
    </location>
</feature>
<evidence type="ECO:0000256" key="6">
    <source>
        <dbReference type="SAM" id="MobiDB-lite"/>
    </source>
</evidence>
<protein>
    <submittedName>
        <fullName evidence="7">U3 small nucleolar RNA-interacting protein 2</fullName>
    </submittedName>
</protein>
<dbReference type="CDD" id="cd00200">
    <property type="entry name" value="WD40"/>
    <property type="match status" value="1"/>
</dbReference>
<keyword evidence="3" id="KW-0677">Repeat</keyword>
<dbReference type="AlphaFoldDB" id="A0AA35SI15"/>
<dbReference type="InterPro" id="IPR001680">
    <property type="entry name" value="WD40_rpt"/>
</dbReference>
<sequence length="506" mass="56157">MSSFFLPSKRSTKDRKRKKSVVRKPRPEKEVVKGPKKIKKTARDEEIDSESDHERLVYILVKERLDLPPTSTKVERKPNGIKIVDDDEEEEETVAEKRLRLAKQYIAQVEEEELSKREDAELDYDAIAHRLKEDVLREAGKLQRKVADTLCAPGIGDVRTLRGHQLPVTCLAVTPDDRFAFSGDKDGCIIKWDLESGVKVHVFKCQKRRKREGKRGGRGRGRERDDTPGHAGCVLGLAVSSDGKFLASGGKGGAVHVWDAETNAHIHKFTGHRDTVSGLAFQGSSHELFSCSLDRTVKIWNLDEMLYVETLFGHQDGVAAIDCLQREKPVTAGTDDRTVRIWKVVQESQLVFTGHKASIDCVRLINEEHFITGSQDGSIALWAVVKKKPLVRRLHNSAVCEEGGGEGREVGSGWVTAVAALPNTDLVASGSSNGHVALWKCGGDFRSLDSSFTVEVQGFVNCLQFAHSGSCLVAAVGQEHRLGRWWRDSSVRNCIAIIPLPRTQNC</sequence>
<feature type="compositionally biased region" description="Basic residues" evidence="6">
    <location>
        <begin position="10"/>
        <end position="24"/>
    </location>
</feature>
<comment type="subcellular location">
    <subcellularLocation>
        <location evidence="1">Nucleus</location>
    </subcellularLocation>
</comment>
<evidence type="ECO:0000313" key="8">
    <source>
        <dbReference type="Proteomes" id="UP001174909"/>
    </source>
</evidence>
<proteinExistence type="predicted"/>
<dbReference type="Gene3D" id="2.130.10.10">
    <property type="entry name" value="YVTN repeat-like/Quinoprotein amine dehydrogenase"/>
    <property type="match status" value="1"/>
</dbReference>
<evidence type="ECO:0000256" key="1">
    <source>
        <dbReference type="ARBA" id="ARBA00004123"/>
    </source>
</evidence>
<reference evidence="7" key="1">
    <citation type="submission" date="2023-03" db="EMBL/GenBank/DDBJ databases">
        <authorList>
            <person name="Steffen K."/>
            <person name="Cardenas P."/>
        </authorList>
    </citation>
    <scope>NUCLEOTIDE SEQUENCE</scope>
</reference>
<evidence type="ECO:0000256" key="4">
    <source>
        <dbReference type="ARBA" id="ARBA00023242"/>
    </source>
</evidence>
<dbReference type="Pfam" id="PF00400">
    <property type="entry name" value="WD40"/>
    <property type="match status" value="6"/>
</dbReference>
<dbReference type="PANTHER" id="PTHR19865">
    <property type="entry name" value="U3 SMALL NUCLEOLAR RNA INTERACTING PROTEIN 2"/>
    <property type="match status" value="1"/>
</dbReference>